<dbReference type="Gene3D" id="3.40.50.300">
    <property type="entry name" value="P-loop containing nucleotide triphosphate hydrolases"/>
    <property type="match status" value="2"/>
</dbReference>
<dbReference type="SUPFAM" id="SSF52540">
    <property type="entry name" value="P-loop containing nucleoside triphosphate hydrolases"/>
    <property type="match status" value="1"/>
</dbReference>
<dbReference type="Proteomes" id="UP000507470">
    <property type="component" value="Unassembled WGS sequence"/>
</dbReference>
<dbReference type="PANTHER" id="PTHR12449">
    <property type="entry name" value="DEATH DOMAIN-CONTAINING PROTEIN"/>
    <property type="match status" value="1"/>
</dbReference>
<dbReference type="InterPro" id="IPR039788">
    <property type="entry name" value="NOL4/NOL4L"/>
</dbReference>
<dbReference type="PANTHER" id="PTHR12449:SF18">
    <property type="entry name" value="DEATH DOMAIN-CONTAINING PROTEIN"/>
    <property type="match status" value="1"/>
</dbReference>
<feature type="transmembrane region" description="Helical" evidence="2">
    <location>
        <begin position="184"/>
        <end position="207"/>
    </location>
</feature>
<dbReference type="AlphaFoldDB" id="A0A6J8AKT8"/>
<dbReference type="EMBL" id="CACVKT020001498">
    <property type="protein sequence ID" value="CAC5368628.1"/>
    <property type="molecule type" value="Genomic_DNA"/>
</dbReference>
<keyword evidence="2" id="KW-0472">Membrane</keyword>
<organism evidence="4 5">
    <name type="scientific">Mytilus coruscus</name>
    <name type="common">Sea mussel</name>
    <dbReference type="NCBI Taxonomy" id="42192"/>
    <lineage>
        <taxon>Eukaryota</taxon>
        <taxon>Metazoa</taxon>
        <taxon>Spiralia</taxon>
        <taxon>Lophotrochozoa</taxon>
        <taxon>Mollusca</taxon>
        <taxon>Bivalvia</taxon>
        <taxon>Autobranchia</taxon>
        <taxon>Pteriomorphia</taxon>
        <taxon>Mytilida</taxon>
        <taxon>Mytiloidea</taxon>
        <taxon>Mytilidae</taxon>
        <taxon>Mytilinae</taxon>
        <taxon>Mytilus</taxon>
    </lineage>
</organism>
<name>A0A6J8AKT8_MYTCO</name>
<feature type="domain" description="COR" evidence="3">
    <location>
        <begin position="629"/>
        <end position="784"/>
    </location>
</feature>
<evidence type="ECO:0000256" key="2">
    <source>
        <dbReference type="SAM" id="Phobius"/>
    </source>
</evidence>
<dbReference type="Pfam" id="PF16095">
    <property type="entry name" value="COR-A"/>
    <property type="match status" value="1"/>
</dbReference>
<dbReference type="InterPro" id="IPR032171">
    <property type="entry name" value="COR-A"/>
</dbReference>
<dbReference type="InterPro" id="IPR027417">
    <property type="entry name" value="P-loop_NTPase"/>
</dbReference>
<evidence type="ECO:0000259" key="3">
    <source>
        <dbReference type="Pfam" id="PF16095"/>
    </source>
</evidence>
<protein>
    <recommendedName>
        <fullName evidence="3">COR domain-containing protein</fullName>
    </recommendedName>
</protein>
<gene>
    <name evidence="4" type="ORF">MCOR_8114</name>
</gene>
<dbReference type="InterPro" id="IPR036388">
    <property type="entry name" value="WH-like_DNA-bd_sf"/>
</dbReference>
<evidence type="ECO:0000313" key="5">
    <source>
        <dbReference type="Proteomes" id="UP000507470"/>
    </source>
</evidence>
<accession>A0A6J8AKT8</accession>
<evidence type="ECO:0000313" key="4">
    <source>
        <dbReference type="EMBL" id="CAC5368628.1"/>
    </source>
</evidence>
<keyword evidence="1" id="KW-0677">Repeat</keyword>
<keyword evidence="2" id="KW-1133">Transmembrane helix</keyword>
<dbReference type="OrthoDB" id="10447379at2759"/>
<reference evidence="4 5" key="1">
    <citation type="submission" date="2020-06" db="EMBL/GenBank/DDBJ databases">
        <authorList>
            <person name="Li R."/>
            <person name="Bekaert M."/>
        </authorList>
    </citation>
    <scope>NUCLEOTIDE SEQUENCE [LARGE SCALE GENOMIC DNA]</scope>
    <source>
        <strain evidence="5">wild</strain>
    </source>
</reference>
<sequence length="1206" mass="138809">MTRSSIEEVQYTGFDTPRNILRILVLSRSSFNRIDIFLFLKINMKNLLPLLIVINYQMIQGVLEWTVTGKVTDYGQNVTLFCNVSNCCPKYSGWDMWTPALRTLFTDVKTGSPNEKYDGKALRNGYTLIIQNLTKKDLNVSYACVYGAEFGDKQILLEEDVFTDTTSTQQNIPTEDDRLSGREIVGILVGVVVFAAFMSAVFLIIYVRRKKRKRTRNTNGSIAGSNTGLDDNVPLMGLDDNVPLMDIPKEIGTESMEERNIYMEAIKSGKEMRKFVRIQVIGKDRVGKTSLVRRLLGQGIDDIKSTDGIDIARQCQIKTSDGEWIVGEVETKRNEMIRRILQAVKMKLKGSEPLSASDQHLFETNNMQDGDEPGPIDEQRIGTEVFDETHIISGDKISNIISAAPHNAEDNIADPFDMFNENPNTETPDSSAVPPVISETSNQIPNNIIETAIENMDDILLEAQSQKEKMAADGLVQCGIWDFAGQKDYYATHQTFFTPHAIYILVTDIEDEIGDTKHDQSFDSIGDYIGFWFDSIHCFCKDHSAVKLCPPVVMVCTGSDKVPVEKVEDKKEEYENTFLRIFGCHKKVNHRRSIHFISNTQPLEEEIRILKNKISQIAKEMKYFAEELPTRWIKLENALDVLKDLNVNVSSWQDIQKLANENLIEEKELLLFLKYQHQIGNIIFLEDKRDYIILQPNWLVKCFRCLVCDNDKKNYGSSTTTERYRLKYEGQLSDNLIDELFKKDSELKFGEYKHHILDVMEKFEIIVKPQFLDTNNRTYYIPCMIENSSTLEDIKKKLNTPNARCTPWLVFEFKFLPIAYHNHILFSYIRNYKVCKEKSGDTMGDGRPALYAGKAVVYLDDTRYKMLIICLSRNAIAIQIWRWSEVDDNTYKHILIELCSKIAELERKLMHKLHYEIKAKCNTGDYASSSDRIGYEDLIKRCVGGEYRCEEHDSNHSKDDIENTWLKHVPALAPETIIKADNYGTSIIATVRVPADKIPVQFTKEELNFAIICMVVLNILADILYDLLEQDKTNLRPRSDCDISYLFDEHRKLNKHIPTNGWVMSWQHIQNTDIAIGDDIQRIALTRNEILHYRTFTLDEKRYEDLCGIIVDLVERFDQHNKPSILYTDNLKEIFDKISFEKEVRFTKGEIYHAKMAMIVMNILADVSYDLLKQDKPNLPPRNECDDAESIENKLSRMGIEAATEH</sequence>
<proteinExistence type="predicted"/>
<dbReference type="Gene3D" id="1.10.10.10">
    <property type="entry name" value="Winged helix-like DNA-binding domain superfamily/Winged helix DNA-binding domain"/>
    <property type="match status" value="1"/>
</dbReference>
<keyword evidence="5" id="KW-1185">Reference proteome</keyword>
<evidence type="ECO:0000256" key="1">
    <source>
        <dbReference type="ARBA" id="ARBA00022737"/>
    </source>
</evidence>
<keyword evidence="2" id="KW-0812">Transmembrane</keyword>
<dbReference type="Pfam" id="PF08477">
    <property type="entry name" value="Roc"/>
    <property type="match status" value="1"/>
</dbReference>